<dbReference type="RefSeq" id="WP_246603581.1">
    <property type="nucleotide sequence ID" value="NZ_BAAAYV010000002.1"/>
</dbReference>
<proteinExistence type="predicted"/>
<dbReference type="Pfam" id="PF08922">
    <property type="entry name" value="DUF1905"/>
    <property type="match status" value="1"/>
</dbReference>
<gene>
    <name evidence="1" type="ORF">GCM10022202_05630</name>
</gene>
<protein>
    <submittedName>
        <fullName evidence="1">DUF1905 domain-containing protein</fullName>
    </submittedName>
</protein>
<evidence type="ECO:0000313" key="1">
    <source>
        <dbReference type="EMBL" id="GAA3648867.1"/>
    </source>
</evidence>
<evidence type="ECO:0000313" key="2">
    <source>
        <dbReference type="Proteomes" id="UP001410795"/>
    </source>
</evidence>
<accession>A0ABP7B5X0</accession>
<keyword evidence="2" id="KW-1185">Reference proteome</keyword>
<name>A0ABP7B5X0_9MICO</name>
<reference evidence="2" key="1">
    <citation type="journal article" date="2019" name="Int. J. Syst. Evol. Microbiol.">
        <title>The Global Catalogue of Microorganisms (GCM) 10K type strain sequencing project: providing services to taxonomists for standard genome sequencing and annotation.</title>
        <authorList>
            <consortium name="The Broad Institute Genomics Platform"/>
            <consortium name="The Broad Institute Genome Sequencing Center for Infectious Disease"/>
            <person name="Wu L."/>
            <person name="Ma J."/>
        </authorList>
    </citation>
    <scope>NUCLEOTIDE SEQUENCE [LARGE SCALE GENOMIC DNA]</scope>
    <source>
        <strain evidence="2">JCM 16546</strain>
    </source>
</reference>
<comment type="caution">
    <text evidence="1">The sequence shown here is derived from an EMBL/GenBank/DDBJ whole genome shotgun (WGS) entry which is preliminary data.</text>
</comment>
<dbReference type="InterPro" id="IPR037079">
    <property type="entry name" value="AF2212/PG0164-like_sf"/>
</dbReference>
<dbReference type="Gene3D" id="2.40.30.100">
    <property type="entry name" value="AF2212/PG0164-like"/>
    <property type="match status" value="1"/>
</dbReference>
<dbReference type="InterPro" id="IPR015018">
    <property type="entry name" value="DUF1905"/>
</dbReference>
<dbReference type="Proteomes" id="UP001410795">
    <property type="component" value="Unassembled WGS sequence"/>
</dbReference>
<dbReference type="SUPFAM" id="SSF141694">
    <property type="entry name" value="AF2212/PG0164-like"/>
    <property type="match status" value="1"/>
</dbReference>
<dbReference type="EMBL" id="BAAAYV010000002">
    <property type="protein sequence ID" value="GAA3648867.1"/>
    <property type="molecule type" value="Genomic_DNA"/>
</dbReference>
<sequence>MAVRIEFEAEVVRWQARTEAWYFVHVPEEISRDLRELPAPRRGFGSLRVEARIGGTTFRTSIFPGAVSAAGHSNGPGAVSAAGHSGRPGAVAYSLPVKRSVREAEGLAEGDVVPVLIDVLEL</sequence>
<organism evidence="1 2">
    <name type="scientific">Microbacterium marinilacus</name>
    <dbReference type="NCBI Taxonomy" id="415209"/>
    <lineage>
        <taxon>Bacteria</taxon>
        <taxon>Bacillati</taxon>
        <taxon>Actinomycetota</taxon>
        <taxon>Actinomycetes</taxon>
        <taxon>Micrococcales</taxon>
        <taxon>Microbacteriaceae</taxon>
        <taxon>Microbacterium</taxon>
    </lineage>
</organism>